<gene>
    <name evidence="2" type="ORF">CLSPO_c22760</name>
    <name evidence="3" type="ORF">FDF70_09770</name>
</gene>
<dbReference type="InterPro" id="IPR050447">
    <property type="entry name" value="Erg6_SMT_methyltransf"/>
</dbReference>
<protein>
    <submittedName>
        <fullName evidence="2 3">Methyltransferase</fullName>
    </submittedName>
</protein>
<dbReference type="GeneID" id="92938969"/>
<dbReference type="GO" id="GO:0008168">
    <property type="term" value="F:methyltransferase activity"/>
    <property type="evidence" value="ECO:0007669"/>
    <property type="project" value="UniProtKB-KW"/>
</dbReference>
<dbReference type="Proteomes" id="UP000033052">
    <property type="component" value="Chromosome"/>
</dbReference>
<dbReference type="GO" id="GO:0032259">
    <property type="term" value="P:methylation"/>
    <property type="evidence" value="ECO:0007669"/>
    <property type="project" value="UniProtKB-KW"/>
</dbReference>
<keyword evidence="3" id="KW-0489">Methyltransferase</keyword>
<keyword evidence="3" id="KW-0808">Transferase</keyword>
<dbReference type="Gene3D" id="3.40.50.150">
    <property type="entry name" value="Vaccinia Virus protein VP39"/>
    <property type="match status" value="1"/>
</dbReference>
<dbReference type="AlphaFoldDB" id="A0A7X5P9C1"/>
<proteinExistence type="predicted"/>
<dbReference type="EMBL" id="CP009225">
    <property type="protein sequence ID" value="AKC62996.1"/>
    <property type="molecule type" value="Genomic_DNA"/>
</dbReference>
<reference evidence="2 4" key="2">
    <citation type="journal article" date="2015" name="PLoS ONE">
        <title>A universal mariner transposon system for forward genetic studies in the genus clostridium.</title>
        <authorList>
            <person name="Zhang Y."/>
            <person name="Grosse-Honebrink A."/>
            <person name="Minton N.P."/>
        </authorList>
    </citation>
    <scope>NUCLEOTIDE SEQUENCE [LARGE SCALE GENOMIC DNA]</scope>
    <source>
        <strain evidence="2 4">NCIMB 10696</strain>
    </source>
</reference>
<dbReference type="SUPFAM" id="SSF53335">
    <property type="entry name" value="S-adenosyl-L-methionine-dependent methyltransferases"/>
    <property type="match status" value="1"/>
</dbReference>
<sequence>MNYKRSNKYDMEFSKTNMMGPNCLKIIEELTNKMEITPNMKILDLGCGTGLTSIYLAKEFGATVFATDLWISPSDNFDRFKKFNLEEKIIPIHAEAHDLPFAHHYFDAIISIDAYNYFGCESGYLEKHILPLVKKNGLIGIAVPGLKNEFTNGVPKELIPFWQENMNFYSLKWWKNLWSKSRDIELKEVFSLQCHKEAWQDWLSCNNEYAISDRKMIEVENGKYFDTIALIAVSK</sequence>
<dbReference type="PANTHER" id="PTHR44068">
    <property type="entry name" value="ZGC:194242"/>
    <property type="match status" value="1"/>
</dbReference>
<dbReference type="CDD" id="cd02440">
    <property type="entry name" value="AdoMet_MTases"/>
    <property type="match status" value="1"/>
</dbReference>
<dbReference type="EMBL" id="SXCS01000005">
    <property type="protein sequence ID" value="NFR61768.1"/>
    <property type="molecule type" value="Genomic_DNA"/>
</dbReference>
<evidence type="ECO:0000313" key="4">
    <source>
        <dbReference type="Proteomes" id="UP000033052"/>
    </source>
</evidence>
<evidence type="ECO:0000259" key="1">
    <source>
        <dbReference type="Pfam" id="PF13649"/>
    </source>
</evidence>
<dbReference type="Proteomes" id="UP000486601">
    <property type="component" value="Unassembled WGS sequence"/>
</dbReference>
<dbReference type="KEGG" id="cld:CLSPO_c22760"/>
<evidence type="ECO:0000313" key="3">
    <source>
        <dbReference type="EMBL" id="NFR61768.1"/>
    </source>
</evidence>
<dbReference type="InterPro" id="IPR029063">
    <property type="entry name" value="SAM-dependent_MTases_sf"/>
</dbReference>
<feature type="domain" description="Methyltransferase" evidence="1">
    <location>
        <begin position="42"/>
        <end position="121"/>
    </location>
</feature>
<evidence type="ECO:0000313" key="5">
    <source>
        <dbReference type="Proteomes" id="UP000486601"/>
    </source>
</evidence>
<dbReference type="InterPro" id="IPR041698">
    <property type="entry name" value="Methyltransf_25"/>
</dbReference>
<accession>A0A7X5P9C1</accession>
<dbReference type="PANTHER" id="PTHR44068:SF11">
    <property type="entry name" value="GERANYL DIPHOSPHATE 2-C-METHYLTRANSFERASE"/>
    <property type="match status" value="1"/>
</dbReference>
<reference evidence="2" key="1">
    <citation type="submission" date="2014-08" db="EMBL/GenBank/DDBJ databases">
        <authorList>
            <person name="Kubiak A."/>
            <person name="Poehlein A."/>
            <person name="Daniel R."/>
            <person name="Minton N.P."/>
        </authorList>
    </citation>
    <scope>NUCLEOTIDE SEQUENCE</scope>
    <source>
        <strain evidence="2">NCIMB 10696</strain>
    </source>
</reference>
<dbReference type="RefSeq" id="WP_003496422.1">
    <property type="nucleotide sequence ID" value="NZ_CP009225.1"/>
</dbReference>
<name>A0A7X5P9C1_CLOSG</name>
<organism evidence="3 5">
    <name type="scientific">Clostridium sporogenes</name>
    <dbReference type="NCBI Taxonomy" id="1509"/>
    <lineage>
        <taxon>Bacteria</taxon>
        <taxon>Bacillati</taxon>
        <taxon>Bacillota</taxon>
        <taxon>Clostridia</taxon>
        <taxon>Eubacteriales</taxon>
        <taxon>Clostridiaceae</taxon>
        <taxon>Clostridium</taxon>
    </lineage>
</organism>
<reference evidence="3 5" key="3">
    <citation type="submission" date="2019-04" db="EMBL/GenBank/DDBJ databases">
        <title>Genome sequencing of Clostridium botulinum Groups I-IV and Clostridium butyricum.</title>
        <authorList>
            <person name="Brunt J."/>
            <person name="Van Vliet A.H.M."/>
            <person name="Stringer S.C."/>
            <person name="Carter A.T."/>
            <person name="Peck M.W."/>
        </authorList>
    </citation>
    <scope>NUCLEOTIDE SEQUENCE [LARGE SCALE GENOMIC DNA]</scope>
    <source>
        <strain evidence="3 5">IFR 18/108</strain>
    </source>
</reference>
<dbReference type="Pfam" id="PF13649">
    <property type="entry name" value="Methyltransf_25"/>
    <property type="match status" value="1"/>
</dbReference>
<evidence type="ECO:0000313" key="2">
    <source>
        <dbReference type="EMBL" id="AKC62996.1"/>
    </source>
</evidence>